<name>A0A914UYF1_9BILA</name>
<dbReference type="WBParaSite" id="PSAMB.scaffold13626size2188.g35586.t1">
    <property type="protein sequence ID" value="PSAMB.scaffold13626size2188.g35586.t1"/>
    <property type="gene ID" value="PSAMB.scaffold13626size2188.g35586"/>
</dbReference>
<protein>
    <submittedName>
        <fullName evidence="2">Uncharacterized protein</fullName>
    </submittedName>
</protein>
<reference evidence="2" key="1">
    <citation type="submission" date="2022-11" db="UniProtKB">
        <authorList>
            <consortium name="WormBaseParasite"/>
        </authorList>
    </citation>
    <scope>IDENTIFICATION</scope>
</reference>
<evidence type="ECO:0000313" key="1">
    <source>
        <dbReference type="Proteomes" id="UP000887566"/>
    </source>
</evidence>
<accession>A0A914UYF1</accession>
<evidence type="ECO:0000313" key="2">
    <source>
        <dbReference type="WBParaSite" id="PSAMB.scaffold13626size2188.g35586.t1"/>
    </source>
</evidence>
<organism evidence="1 2">
    <name type="scientific">Plectus sambesii</name>
    <dbReference type="NCBI Taxonomy" id="2011161"/>
    <lineage>
        <taxon>Eukaryota</taxon>
        <taxon>Metazoa</taxon>
        <taxon>Ecdysozoa</taxon>
        <taxon>Nematoda</taxon>
        <taxon>Chromadorea</taxon>
        <taxon>Plectida</taxon>
        <taxon>Plectina</taxon>
        <taxon>Plectoidea</taxon>
        <taxon>Plectidae</taxon>
        <taxon>Plectus</taxon>
    </lineage>
</organism>
<dbReference type="AlphaFoldDB" id="A0A914UYF1"/>
<keyword evidence="1" id="KW-1185">Reference proteome</keyword>
<dbReference type="Proteomes" id="UP000887566">
    <property type="component" value="Unplaced"/>
</dbReference>
<sequence>MVPRSIYRPTAGVALAAAGAIGCARRPDWLWYASRGGSSALTKGGCSPPVQHSSARPERSERWLLTKLIVCILL</sequence>
<proteinExistence type="predicted"/>
<dbReference type="PROSITE" id="PS51257">
    <property type="entry name" value="PROKAR_LIPOPROTEIN"/>
    <property type="match status" value="1"/>
</dbReference>